<dbReference type="GO" id="GO:0005524">
    <property type="term" value="F:ATP binding"/>
    <property type="evidence" value="ECO:0007669"/>
    <property type="project" value="UniProtKB-KW"/>
</dbReference>
<dbReference type="Pfam" id="PF00005">
    <property type="entry name" value="ABC_tran"/>
    <property type="match status" value="1"/>
</dbReference>
<organism evidence="6 7">
    <name type="scientific">Halosimplex pelagicum</name>
    <dbReference type="NCBI Taxonomy" id="869886"/>
    <lineage>
        <taxon>Archaea</taxon>
        <taxon>Methanobacteriati</taxon>
        <taxon>Methanobacteriota</taxon>
        <taxon>Stenosarchaea group</taxon>
        <taxon>Halobacteria</taxon>
        <taxon>Halobacteriales</taxon>
        <taxon>Haloarculaceae</taxon>
        <taxon>Halosimplex</taxon>
    </lineage>
</organism>
<dbReference type="PROSITE" id="PS50893">
    <property type="entry name" value="ABC_TRANSPORTER_2"/>
    <property type="match status" value="1"/>
</dbReference>
<dbReference type="EMBL" id="CP058909">
    <property type="protein sequence ID" value="QLH81735.1"/>
    <property type="molecule type" value="Genomic_DNA"/>
</dbReference>
<reference evidence="6 7" key="1">
    <citation type="submission" date="2020-07" db="EMBL/GenBank/DDBJ databases">
        <title>Halosimplex litoreum sp. nov. and Halosimplex rubrum sp. nov., isolated from different salt environments.</title>
        <authorList>
            <person name="Cui H."/>
        </authorList>
    </citation>
    <scope>NUCLEOTIDE SEQUENCE [LARGE SCALE GENOMIC DNA]</scope>
    <source>
        <strain evidence="6 7">R2</strain>
    </source>
</reference>
<feature type="domain" description="ABC transporter" evidence="5">
    <location>
        <begin position="44"/>
        <end position="272"/>
    </location>
</feature>
<dbReference type="PANTHER" id="PTHR42788:SF13">
    <property type="entry name" value="ALIPHATIC SULFONATES IMPORT ATP-BINDING PROTEIN SSUB"/>
    <property type="match status" value="1"/>
</dbReference>
<evidence type="ECO:0000256" key="3">
    <source>
        <dbReference type="ARBA" id="ARBA00022840"/>
    </source>
</evidence>
<dbReference type="SMART" id="SM00382">
    <property type="entry name" value="AAA"/>
    <property type="match status" value="1"/>
</dbReference>
<keyword evidence="2" id="KW-0547">Nucleotide-binding</keyword>
<protein>
    <submittedName>
        <fullName evidence="6">ABC transporter ATP-binding protein</fullName>
    </submittedName>
</protein>
<dbReference type="InterPro" id="IPR017871">
    <property type="entry name" value="ABC_transporter-like_CS"/>
</dbReference>
<dbReference type="GO" id="GO:0016887">
    <property type="term" value="F:ATP hydrolysis activity"/>
    <property type="evidence" value="ECO:0007669"/>
    <property type="project" value="InterPro"/>
</dbReference>
<dbReference type="InterPro" id="IPR003439">
    <property type="entry name" value="ABC_transporter-like_ATP-bd"/>
</dbReference>
<dbReference type="KEGG" id="hpel:HZS54_08890"/>
<evidence type="ECO:0000256" key="4">
    <source>
        <dbReference type="SAM" id="MobiDB-lite"/>
    </source>
</evidence>
<sequence>MSDGAGPSEDAAATAEDGPTEAPPSPSDGATASGTDSERRGGSVHIESLSKVYDPDGEHVVAVDDVTLNIDAGEFITVLGPSGCGKSTLMNCIAGFIEPTGGNIYADGEVVNGPGADRGLVFQDNRLLPWKTIEENVELGPKMRGAVTDGRARRLLEEMGLDGFEDAYPAELSGGMQQRAEIARLLANDPEIMLMDEPFSALDALTKEILQEMLLEVWDEDNRTVVFITHDVEEAIFLADRILVMTAAPGRVKELIDVDLDRPRDRSVTTTDRFTELKEHVLELIHEEAKEAME</sequence>
<gene>
    <name evidence="6" type="ORF">HZS54_08890</name>
</gene>
<dbReference type="InterPro" id="IPR027417">
    <property type="entry name" value="P-loop_NTPase"/>
</dbReference>
<evidence type="ECO:0000313" key="6">
    <source>
        <dbReference type="EMBL" id="QLH81735.1"/>
    </source>
</evidence>
<accession>A0A7D5TBZ4</accession>
<dbReference type="CDD" id="cd03293">
    <property type="entry name" value="ABC_NrtD_SsuB_transporters"/>
    <property type="match status" value="1"/>
</dbReference>
<evidence type="ECO:0000313" key="7">
    <source>
        <dbReference type="Proteomes" id="UP000509346"/>
    </source>
</evidence>
<dbReference type="Proteomes" id="UP000509346">
    <property type="component" value="Chromosome"/>
</dbReference>
<name>A0A7D5TBZ4_9EURY</name>
<dbReference type="Gene3D" id="3.40.50.300">
    <property type="entry name" value="P-loop containing nucleotide triphosphate hydrolases"/>
    <property type="match status" value="1"/>
</dbReference>
<keyword evidence="7" id="KW-1185">Reference proteome</keyword>
<dbReference type="GeneID" id="56082701"/>
<evidence type="ECO:0000256" key="1">
    <source>
        <dbReference type="ARBA" id="ARBA00022448"/>
    </source>
</evidence>
<feature type="region of interest" description="Disordered" evidence="4">
    <location>
        <begin position="1"/>
        <end position="42"/>
    </location>
</feature>
<dbReference type="PANTHER" id="PTHR42788">
    <property type="entry name" value="TAURINE IMPORT ATP-BINDING PROTEIN-RELATED"/>
    <property type="match status" value="1"/>
</dbReference>
<dbReference type="AlphaFoldDB" id="A0A7D5TBZ4"/>
<evidence type="ECO:0000256" key="2">
    <source>
        <dbReference type="ARBA" id="ARBA00022741"/>
    </source>
</evidence>
<keyword evidence="1" id="KW-0813">Transport</keyword>
<dbReference type="InterPro" id="IPR003593">
    <property type="entry name" value="AAA+_ATPase"/>
</dbReference>
<dbReference type="InterPro" id="IPR050166">
    <property type="entry name" value="ABC_transporter_ATP-bind"/>
</dbReference>
<dbReference type="OrthoDB" id="18368at2157"/>
<dbReference type="SUPFAM" id="SSF52540">
    <property type="entry name" value="P-loop containing nucleoside triphosphate hydrolases"/>
    <property type="match status" value="1"/>
</dbReference>
<keyword evidence="3 6" id="KW-0067">ATP-binding</keyword>
<dbReference type="PROSITE" id="PS00211">
    <property type="entry name" value="ABC_TRANSPORTER_1"/>
    <property type="match status" value="1"/>
</dbReference>
<proteinExistence type="predicted"/>
<dbReference type="RefSeq" id="WP_179922029.1">
    <property type="nucleotide sequence ID" value="NZ_CP058909.1"/>
</dbReference>
<evidence type="ECO:0000259" key="5">
    <source>
        <dbReference type="PROSITE" id="PS50893"/>
    </source>
</evidence>